<accession>A0A7X0D5Q1</accession>
<name>A0A7X0D5Q1_9ACTN</name>
<keyword evidence="3" id="KW-1185">Reference proteome</keyword>
<evidence type="ECO:0000259" key="1">
    <source>
        <dbReference type="Pfam" id="PF19054"/>
    </source>
</evidence>
<dbReference type="Proteomes" id="UP000546642">
    <property type="component" value="Unassembled WGS sequence"/>
</dbReference>
<feature type="domain" description="DUF5753" evidence="1">
    <location>
        <begin position="52"/>
        <end position="227"/>
    </location>
</feature>
<dbReference type="Pfam" id="PF19054">
    <property type="entry name" value="DUF5753"/>
    <property type="match status" value="1"/>
</dbReference>
<evidence type="ECO:0000313" key="2">
    <source>
        <dbReference type="EMBL" id="MBB6172682.1"/>
    </source>
</evidence>
<protein>
    <recommendedName>
        <fullName evidence="1">DUF5753 domain-containing protein</fullName>
    </recommendedName>
</protein>
<gene>
    <name evidence="2" type="ORF">HNR23_002742</name>
</gene>
<organism evidence="2 3">
    <name type="scientific">Nocardiopsis mwathae</name>
    <dbReference type="NCBI Taxonomy" id="1472723"/>
    <lineage>
        <taxon>Bacteria</taxon>
        <taxon>Bacillati</taxon>
        <taxon>Actinomycetota</taxon>
        <taxon>Actinomycetes</taxon>
        <taxon>Streptosporangiales</taxon>
        <taxon>Nocardiopsidaceae</taxon>
        <taxon>Nocardiopsis</taxon>
    </lineage>
</organism>
<dbReference type="EMBL" id="JACHDS010000001">
    <property type="protein sequence ID" value="MBB6172682.1"/>
    <property type="molecule type" value="Genomic_DNA"/>
</dbReference>
<dbReference type="InterPro" id="IPR043917">
    <property type="entry name" value="DUF5753"/>
</dbReference>
<comment type="caution">
    <text evidence="2">The sequence shown here is derived from an EMBL/GenBank/DDBJ whole genome shotgun (WGS) entry which is preliminary data.</text>
</comment>
<evidence type="ECO:0000313" key="3">
    <source>
        <dbReference type="Proteomes" id="UP000546642"/>
    </source>
</evidence>
<proteinExistence type="predicted"/>
<dbReference type="AlphaFoldDB" id="A0A7X0D5Q1"/>
<reference evidence="2 3" key="1">
    <citation type="submission" date="2020-08" db="EMBL/GenBank/DDBJ databases">
        <title>Sequencing the genomes of 1000 actinobacteria strains.</title>
        <authorList>
            <person name="Klenk H.-P."/>
        </authorList>
    </citation>
    <scope>NUCLEOTIDE SEQUENCE [LARGE SCALE GENOMIC DNA]</scope>
    <source>
        <strain evidence="2 3">DSM 46659</strain>
    </source>
</reference>
<sequence>MSRQLIGAFEKGTRTPNGDQAERLDTELATGGALLFLWEEIRDTRGEPSWWRDVLIQERRARQILEYQPCLIPGMLQTPDYARTLISARQVHRTPEQVEEIVQRRTQRLDVVKGSRPLLWFIVEQPAVELVIGDESITKHQRKRIVELWEEGTIRFQVALPVAWPPGLCPPFRVMCLPDGRSIAHVESAVGGFIESNTERVEFLRTTYNMVQAEALSPSASIQFLEERI</sequence>